<organism evidence="1 2">
    <name type="scientific">Henriciella mobilis</name>
    <dbReference type="NCBI Taxonomy" id="2305467"/>
    <lineage>
        <taxon>Bacteria</taxon>
        <taxon>Pseudomonadati</taxon>
        <taxon>Pseudomonadota</taxon>
        <taxon>Alphaproteobacteria</taxon>
        <taxon>Hyphomonadales</taxon>
        <taxon>Hyphomonadaceae</taxon>
        <taxon>Henriciella</taxon>
    </lineage>
</organism>
<dbReference type="AlphaFoldDB" id="A0A399R9F7"/>
<dbReference type="Proteomes" id="UP000266385">
    <property type="component" value="Unassembled WGS sequence"/>
</dbReference>
<reference evidence="1 2" key="1">
    <citation type="submission" date="2018-08" db="EMBL/GenBank/DDBJ databases">
        <title>Henriciella mobilis sp. nov., isolated from seawater.</title>
        <authorList>
            <person name="Cheng H."/>
            <person name="Wu Y.-H."/>
            <person name="Xu X.-W."/>
            <person name="Guo L.-L."/>
        </authorList>
    </citation>
    <scope>NUCLEOTIDE SEQUENCE [LARGE SCALE GENOMIC DNA]</scope>
    <source>
        <strain evidence="1 2">JN25</strain>
    </source>
</reference>
<evidence type="ECO:0000313" key="2">
    <source>
        <dbReference type="Proteomes" id="UP000266385"/>
    </source>
</evidence>
<keyword evidence="2" id="KW-1185">Reference proteome</keyword>
<gene>
    <name evidence="1" type="ORF">D1223_12370</name>
</gene>
<dbReference type="EMBL" id="QWFX01000013">
    <property type="protein sequence ID" value="RIJ28196.1"/>
    <property type="molecule type" value="Genomic_DNA"/>
</dbReference>
<proteinExistence type="predicted"/>
<dbReference type="OrthoDB" id="7618794at2"/>
<dbReference type="RefSeq" id="WP_119376731.1">
    <property type="nucleotide sequence ID" value="NZ_QWFX01000013.1"/>
</dbReference>
<name>A0A399R9F7_9PROT</name>
<accession>A0A399R9F7</accession>
<comment type="caution">
    <text evidence="1">The sequence shown here is derived from an EMBL/GenBank/DDBJ whole genome shotgun (WGS) entry which is preliminary data.</text>
</comment>
<protein>
    <submittedName>
        <fullName evidence="1">Uncharacterized protein</fullName>
    </submittedName>
</protein>
<evidence type="ECO:0000313" key="1">
    <source>
        <dbReference type="EMBL" id="RIJ28196.1"/>
    </source>
</evidence>
<sequence length="189" mass="20331">MTIHQSVVPFTSYPYCTVTPEEMTEAMMAHGLRRCEPSNIEAALALGEMLIGGTLARAEVVYTLDMITKMTIWVTGDPIDGLYLIVPLTFEGRASVEDGEFDPSDPALRHVAPANTPIFGLYVGCYAGGTKAARRSVMSASASVRVSLYAPVPCYARGATEDGARSMMSLGFRRLQGGLPDLFVFDPVA</sequence>